<protein>
    <recommendedName>
        <fullName evidence="1">Glyoxalase-like domain-containing protein</fullName>
    </recommendedName>
</protein>
<dbReference type="Proteomes" id="UP000258309">
    <property type="component" value="Unassembled WGS sequence"/>
</dbReference>
<evidence type="ECO:0000259" key="1">
    <source>
        <dbReference type="Pfam" id="PF13468"/>
    </source>
</evidence>
<dbReference type="PANTHER" id="PTHR40265:SF1">
    <property type="entry name" value="GLYOXALASE-LIKE DOMAIN-CONTAINING PROTEIN"/>
    <property type="match status" value="1"/>
</dbReference>
<sequence length="262" mass="29012">MEMHIICYWLTKNFYVTPGGVHADGKTANRLITFQDGSYLELIAFVDDDPKNKEGHWWGEKKLGIIDFAFTTDEDAKTHYEGLSKRLAGSEGSISYAPPKAGGRKREDGQELKWEVTFPNDVKRGQLPFFCHDVTPRTLRVPSAPENIEHPSKVYGVKSLTLVLPKERCIELVKQYPVILSIDSAAQAPKTAALPVNNVHPVKDTPGSTLYVRYPADGEDELEKLVAEQGVVLTDLVLGGFDSISKQKLDVQEGLGGIFLEA</sequence>
<name>A0A3E2HLK1_SCYLI</name>
<dbReference type="Gene3D" id="3.10.180.10">
    <property type="entry name" value="2,3-Dihydroxybiphenyl 1,2-Dioxygenase, domain 1"/>
    <property type="match status" value="1"/>
</dbReference>
<gene>
    <name evidence="2" type="ORF">B7463_g2042</name>
</gene>
<comment type="caution">
    <text evidence="2">The sequence shown here is derived from an EMBL/GenBank/DDBJ whole genome shotgun (WGS) entry which is preliminary data.</text>
</comment>
<dbReference type="AlphaFoldDB" id="A0A3E2HLK1"/>
<proteinExistence type="predicted"/>
<evidence type="ECO:0000313" key="2">
    <source>
        <dbReference type="EMBL" id="RFU34266.1"/>
    </source>
</evidence>
<dbReference type="InterPro" id="IPR029068">
    <property type="entry name" value="Glyas_Bleomycin-R_OHBP_Dase"/>
</dbReference>
<accession>A0A3E2HLK1</accession>
<organism evidence="2 3">
    <name type="scientific">Scytalidium lignicola</name>
    <name type="common">Hyphomycete</name>
    <dbReference type="NCBI Taxonomy" id="5539"/>
    <lineage>
        <taxon>Eukaryota</taxon>
        <taxon>Fungi</taxon>
        <taxon>Dikarya</taxon>
        <taxon>Ascomycota</taxon>
        <taxon>Pezizomycotina</taxon>
        <taxon>Leotiomycetes</taxon>
        <taxon>Leotiomycetes incertae sedis</taxon>
        <taxon>Scytalidium</taxon>
    </lineage>
</organism>
<dbReference type="OrthoDB" id="408973at2759"/>
<evidence type="ECO:0000313" key="3">
    <source>
        <dbReference type="Proteomes" id="UP000258309"/>
    </source>
</evidence>
<dbReference type="EMBL" id="NCSJ02000023">
    <property type="protein sequence ID" value="RFU34266.1"/>
    <property type="molecule type" value="Genomic_DNA"/>
</dbReference>
<dbReference type="Pfam" id="PF13468">
    <property type="entry name" value="Glyoxalase_3"/>
    <property type="match status" value="1"/>
</dbReference>
<dbReference type="PANTHER" id="PTHR40265">
    <property type="entry name" value="BLL2707 PROTEIN"/>
    <property type="match status" value="1"/>
</dbReference>
<reference evidence="2 3" key="1">
    <citation type="submission" date="2018-05" db="EMBL/GenBank/DDBJ databases">
        <title>Draft genome sequence of Scytalidium lignicola DSM 105466, a ubiquitous saprotrophic fungus.</title>
        <authorList>
            <person name="Buettner E."/>
            <person name="Gebauer A.M."/>
            <person name="Hofrichter M."/>
            <person name="Liers C."/>
            <person name="Kellner H."/>
        </authorList>
    </citation>
    <scope>NUCLEOTIDE SEQUENCE [LARGE SCALE GENOMIC DNA]</scope>
    <source>
        <strain evidence="2 3">DSM 105466</strain>
    </source>
</reference>
<feature type="non-terminal residue" evidence="2">
    <location>
        <position position="1"/>
    </location>
</feature>
<feature type="non-terminal residue" evidence="2">
    <location>
        <position position="262"/>
    </location>
</feature>
<keyword evidence="3" id="KW-1185">Reference proteome</keyword>
<feature type="domain" description="Glyoxalase-like" evidence="1">
    <location>
        <begin position="12"/>
        <end position="167"/>
    </location>
</feature>
<dbReference type="InterPro" id="IPR025870">
    <property type="entry name" value="Glyoxalase-like_dom"/>
</dbReference>